<dbReference type="InterPro" id="IPR051446">
    <property type="entry name" value="HTH_trans_reg/aminotransferase"/>
</dbReference>
<dbReference type="SUPFAM" id="SSF53383">
    <property type="entry name" value="PLP-dependent transferases"/>
    <property type="match status" value="1"/>
</dbReference>
<dbReference type="InterPro" id="IPR036388">
    <property type="entry name" value="WH-like_DNA-bd_sf"/>
</dbReference>
<dbReference type="Proteomes" id="UP000611554">
    <property type="component" value="Unassembled WGS sequence"/>
</dbReference>
<keyword evidence="8" id="KW-1185">Reference proteome</keyword>
<dbReference type="InterPro" id="IPR036390">
    <property type="entry name" value="WH_DNA-bd_sf"/>
</dbReference>
<keyword evidence="2" id="KW-0663">Pyridoxal phosphate</keyword>
<dbReference type="InterPro" id="IPR000524">
    <property type="entry name" value="Tscrpt_reg_HTH_GntR"/>
</dbReference>
<dbReference type="Gene3D" id="3.40.640.10">
    <property type="entry name" value="Type I PLP-dependent aspartate aminotransferase-like (Major domain)"/>
    <property type="match status" value="1"/>
</dbReference>
<protein>
    <submittedName>
        <fullName evidence="7">GntR family transcriptional regulator</fullName>
    </submittedName>
</protein>
<evidence type="ECO:0000256" key="5">
    <source>
        <dbReference type="ARBA" id="ARBA00023163"/>
    </source>
</evidence>
<keyword evidence="4" id="KW-0238">DNA-binding</keyword>
<dbReference type="PANTHER" id="PTHR46577">
    <property type="entry name" value="HTH-TYPE TRANSCRIPTIONAL REGULATORY PROTEIN GABR"/>
    <property type="match status" value="1"/>
</dbReference>
<keyword evidence="5" id="KW-0804">Transcription</keyword>
<organism evidence="7 8">
    <name type="scientific">Streptosporangium pseudovulgare</name>
    <dbReference type="NCBI Taxonomy" id="35765"/>
    <lineage>
        <taxon>Bacteria</taxon>
        <taxon>Bacillati</taxon>
        <taxon>Actinomycetota</taxon>
        <taxon>Actinomycetes</taxon>
        <taxon>Streptosporangiales</taxon>
        <taxon>Streptosporangiaceae</taxon>
        <taxon>Streptosporangium</taxon>
    </lineage>
</organism>
<dbReference type="SMART" id="SM00345">
    <property type="entry name" value="HTH_GNTR"/>
    <property type="match status" value="1"/>
</dbReference>
<dbReference type="RefSeq" id="WP_189251299.1">
    <property type="nucleotide sequence ID" value="NZ_BMQJ01000040.1"/>
</dbReference>
<dbReference type="SUPFAM" id="SSF46785">
    <property type="entry name" value="Winged helix' DNA-binding domain"/>
    <property type="match status" value="1"/>
</dbReference>
<dbReference type="EMBL" id="BMQJ01000040">
    <property type="protein sequence ID" value="GGQ35291.1"/>
    <property type="molecule type" value="Genomic_DNA"/>
</dbReference>
<dbReference type="InterPro" id="IPR015421">
    <property type="entry name" value="PyrdxlP-dep_Trfase_major"/>
</dbReference>
<evidence type="ECO:0000256" key="1">
    <source>
        <dbReference type="ARBA" id="ARBA00005384"/>
    </source>
</evidence>
<dbReference type="PRINTS" id="PR00035">
    <property type="entry name" value="HTHGNTR"/>
</dbReference>
<dbReference type="InterPro" id="IPR004839">
    <property type="entry name" value="Aminotransferase_I/II_large"/>
</dbReference>
<accession>A0ABQ2RK68</accession>
<evidence type="ECO:0000313" key="7">
    <source>
        <dbReference type="EMBL" id="GGQ35291.1"/>
    </source>
</evidence>
<feature type="domain" description="HTH gntR-type" evidence="6">
    <location>
        <begin position="19"/>
        <end position="87"/>
    </location>
</feature>
<dbReference type="CDD" id="cd00609">
    <property type="entry name" value="AAT_like"/>
    <property type="match status" value="1"/>
</dbReference>
<evidence type="ECO:0000256" key="4">
    <source>
        <dbReference type="ARBA" id="ARBA00023125"/>
    </source>
</evidence>
<reference evidence="8" key="1">
    <citation type="journal article" date="2019" name="Int. J. Syst. Evol. Microbiol.">
        <title>The Global Catalogue of Microorganisms (GCM) 10K type strain sequencing project: providing services to taxonomists for standard genome sequencing and annotation.</title>
        <authorList>
            <consortium name="The Broad Institute Genomics Platform"/>
            <consortium name="The Broad Institute Genome Sequencing Center for Infectious Disease"/>
            <person name="Wu L."/>
            <person name="Ma J."/>
        </authorList>
    </citation>
    <scope>NUCLEOTIDE SEQUENCE [LARGE SCALE GENOMIC DNA]</scope>
    <source>
        <strain evidence="8">JCM 3115</strain>
    </source>
</reference>
<gene>
    <name evidence="7" type="ORF">GCM10010140_76630</name>
</gene>
<proteinExistence type="inferred from homology"/>
<evidence type="ECO:0000313" key="8">
    <source>
        <dbReference type="Proteomes" id="UP000611554"/>
    </source>
</evidence>
<evidence type="ECO:0000256" key="2">
    <source>
        <dbReference type="ARBA" id="ARBA00022898"/>
    </source>
</evidence>
<keyword evidence="3" id="KW-0805">Transcription regulation</keyword>
<dbReference type="InterPro" id="IPR015424">
    <property type="entry name" value="PyrdxlP-dep_Trfase"/>
</dbReference>
<dbReference type="Pfam" id="PF00392">
    <property type="entry name" value="GntR"/>
    <property type="match status" value="1"/>
</dbReference>
<evidence type="ECO:0000259" key="6">
    <source>
        <dbReference type="PROSITE" id="PS50949"/>
    </source>
</evidence>
<sequence>MSSGPENGSDLHLELTGEGGARVRLMRALREAIGSGRLAPGTRLPPYRALASDLGIARNTVAAAYAELAEEGWLTARQGSGTHVAHRAAPLESGHRRFPARPIRHRVTYDLMPSSPDAAAFPRPSWAASARRALTAAPSEAFGVGDPRGRPELRGALAEYLARTRGVRTEADRIVICSGFAHGLRLVCQVLRGPVAVESYGLGFHRSILTDAGLTTMPLTVDAHGARVEELPATGARAVLLTPAHQYPTGGALHPRRRAAVIDWARATGGLLLEDDYDGEFRYDREPVGAVQGLDPDSVIYFGSTSKSLSPALRLGWMVLPGRLVDDIVAAKGSRELWSGVTDQLTLADFIAGGAYDRQLRRMRGIYRRRRDLLTTVLAERAPHITISGIAAGLHAVLELPPGTEQAALRAARRLGLALDGLSPYLHPDSTMPPRDGLVIGYGTPPEHAFTAALDALCLALPDPR</sequence>
<comment type="caution">
    <text evidence="7">The sequence shown here is derived from an EMBL/GenBank/DDBJ whole genome shotgun (WGS) entry which is preliminary data.</text>
</comment>
<dbReference type="PROSITE" id="PS50949">
    <property type="entry name" value="HTH_GNTR"/>
    <property type="match status" value="1"/>
</dbReference>
<comment type="similarity">
    <text evidence="1">In the C-terminal section; belongs to the class-I pyridoxal-phosphate-dependent aminotransferase family.</text>
</comment>
<dbReference type="Pfam" id="PF00155">
    <property type="entry name" value="Aminotran_1_2"/>
    <property type="match status" value="1"/>
</dbReference>
<evidence type="ECO:0000256" key="3">
    <source>
        <dbReference type="ARBA" id="ARBA00023015"/>
    </source>
</evidence>
<name>A0ABQ2RK68_9ACTN</name>
<dbReference type="PANTHER" id="PTHR46577:SF1">
    <property type="entry name" value="HTH-TYPE TRANSCRIPTIONAL REGULATORY PROTEIN GABR"/>
    <property type="match status" value="1"/>
</dbReference>
<dbReference type="Gene3D" id="1.10.10.10">
    <property type="entry name" value="Winged helix-like DNA-binding domain superfamily/Winged helix DNA-binding domain"/>
    <property type="match status" value="1"/>
</dbReference>